<evidence type="ECO:0000256" key="3">
    <source>
        <dbReference type="ARBA" id="ARBA00022475"/>
    </source>
</evidence>
<dbReference type="Gene3D" id="1.10.3720.10">
    <property type="entry name" value="MetI-like"/>
    <property type="match status" value="1"/>
</dbReference>
<evidence type="ECO:0000256" key="8">
    <source>
        <dbReference type="SAM" id="MobiDB-lite"/>
    </source>
</evidence>
<feature type="transmembrane region" description="Helical" evidence="7">
    <location>
        <begin position="164"/>
        <end position="183"/>
    </location>
</feature>
<sequence length="300" mass="32573">MSAATMTRSSATATATAKRRSPVMRRRKPLRRRITGAVTTTITWVLVLGFFFPVAWMVFTAFKSEAAAATSTPTFITELSFDRFQDVFDRGFTAYLLNSMTASVMSTLIVLLLAIPAAYGLSVRPLIRSTDALFFFISTKFMPIAAAIIPIYLLLQNFGALDNISALSILYVGMNLPLAVWMMRSFFSEVPLEIIEAAQIDGAGFWTELVRVVLPIVAPGIAAAALICFIFAWNEYFLATILTSTTARTTPPFLGSFVDGRGSFLAVLSAAATLAVLPVVIAGWLAQKRLVRGLAMGAIK</sequence>
<feature type="transmembrane region" description="Helical" evidence="7">
    <location>
        <begin position="100"/>
        <end position="121"/>
    </location>
</feature>
<dbReference type="AlphaFoldDB" id="A0A1R4K680"/>
<evidence type="ECO:0000259" key="9">
    <source>
        <dbReference type="PROSITE" id="PS50928"/>
    </source>
</evidence>
<dbReference type="InterPro" id="IPR050901">
    <property type="entry name" value="BP-dep_ABC_trans_perm"/>
</dbReference>
<feature type="transmembrane region" description="Helical" evidence="7">
    <location>
        <begin position="212"/>
        <end position="233"/>
    </location>
</feature>
<dbReference type="SUPFAM" id="SSF161098">
    <property type="entry name" value="MetI-like"/>
    <property type="match status" value="1"/>
</dbReference>
<dbReference type="PANTHER" id="PTHR32243:SF52">
    <property type="entry name" value="ABC TRANSPORTER PERMEASE PROTEIN"/>
    <property type="match status" value="1"/>
</dbReference>
<dbReference type="PROSITE" id="PS50928">
    <property type="entry name" value="ABC_TM1"/>
    <property type="match status" value="1"/>
</dbReference>
<evidence type="ECO:0000256" key="7">
    <source>
        <dbReference type="RuleBase" id="RU363032"/>
    </source>
</evidence>
<comment type="subcellular location">
    <subcellularLocation>
        <location evidence="1 7">Cell membrane</location>
        <topology evidence="1 7">Multi-pass membrane protein</topology>
    </subcellularLocation>
</comment>
<dbReference type="EMBL" id="FUKO01000023">
    <property type="protein sequence ID" value="SJN39941.1"/>
    <property type="molecule type" value="Genomic_DNA"/>
</dbReference>
<evidence type="ECO:0000256" key="5">
    <source>
        <dbReference type="ARBA" id="ARBA00022989"/>
    </source>
</evidence>
<dbReference type="InterPro" id="IPR000515">
    <property type="entry name" value="MetI-like"/>
</dbReference>
<dbReference type="Pfam" id="PF00528">
    <property type="entry name" value="BPD_transp_1"/>
    <property type="match status" value="1"/>
</dbReference>
<organism evidence="10 11">
    <name type="scientific">Microbacterium esteraromaticum</name>
    <dbReference type="NCBI Taxonomy" id="57043"/>
    <lineage>
        <taxon>Bacteria</taxon>
        <taxon>Bacillati</taxon>
        <taxon>Actinomycetota</taxon>
        <taxon>Actinomycetes</taxon>
        <taxon>Micrococcales</taxon>
        <taxon>Microbacteriaceae</taxon>
        <taxon>Microbacterium</taxon>
    </lineage>
</organism>
<feature type="compositionally biased region" description="Basic residues" evidence="8">
    <location>
        <begin position="17"/>
        <end position="27"/>
    </location>
</feature>
<evidence type="ECO:0000256" key="2">
    <source>
        <dbReference type="ARBA" id="ARBA00022448"/>
    </source>
</evidence>
<evidence type="ECO:0000256" key="6">
    <source>
        <dbReference type="ARBA" id="ARBA00023136"/>
    </source>
</evidence>
<keyword evidence="2 7" id="KW-0813">Transport</keyword>
<dbReference type="PANTHER" id="PTHR32243">
    <property type="entry name" value="MALTOSE TRANSPORT SYSTEM PERMEASE-RELATED"/>
    <property type="match status" value="1"/>
</dbReference>
<evidence type="ECO:0000256" key="1">
    <source>
        <dbReference type="ARBA" id="ARBA00004651"/>
    </source>
</evidence>
<dbReference type="InterPro" id="IPR035906">
    <property type="entry name" value="MetI-like_sf"/>
</dbReference>
<comment type="similarity">
    <text evidence="7">Belongs to the binding-protein-dependent transport system permease family.</text>
</comment>
<dbReference type="GO" id="GO:0005886">
    <property type="term" value="C:plasma membrane"/>
    <property type="evidence" value="ECO:0007669"/>
    <property type="project" value="UniProtKB-SubCell"/>
</dbReference>
<feature type="transmembrane region" description="Helical" evidence="7">
    <location>
        <begin position="264"/>
        <end position="286"/>
    </location>
</feature>
<accession>A0A1R4K680</accession>
<keyword evidence="4 7" id="KW-0812">Transmembrane</keyword>
<dbReference type="Proteomes" id="UP000196320">
    <property type="component" value="Unassembled WGS sequence"/>
</dbReference>
<evidence type="ECO:0000313" key="10">
    <source>
        <dbReference type="EMBL" id="SJN39941.1"/>
    </source>
</evidence>
<feature type="transmembrane region" description="Helical" evidence="7">
    <location>
        <begin position="34"/>
        <end position="59"/>
    </location>
</feature>
<feature type="transmembrane region" description="Helical" evidence="7">
    <location>
        <begin position="133"/>
        <end position="152"/>
    </location>
</feature>
<gene>
    <name evidence="10" type="ORF">FM104_10740</name>
</gene>
<keyword evidence="11" id="KW-1185">Reference proteome</keyword>
<feature type="domain" description="ABC transmembrane type-1" evidence="9">
    <location>
        <begin position="96"/>
        <end position="286"/>
    </location>
</feature>
<dbReference type="GO" id="GO:0055085">
    <property type="term" value="P:transmembrane transport"/>
    <property type="evidence" value="ECO:0007669"/>
    <property type="project" value="InterPro"/>
</dbReference>
<name>A0A1R4K680_9MICO</name>
<keyword evidence="6 7" id="KW-0472">Membrane</keyword>
<feature type="region of interest" description="Disordered" evidence="8">
    <location>
        <begin position="1"/>
        <end position="27"/>
    </location>
</feature>
<keyword evidence="3" id="KW-1003">Cell membrane</keyword>
<protein>
    <submittedName>
        <fullName evidence="10">Various polyols ABC transporter, permease component 2</fullName>
    </submittedName>
</protein>
<evidence type="ECO:0000256" key="4">
    <source>
        <dbReference type="ARBA" id="ARBA00022692"/>
    </source>
</evidence>
<feature type="compositionally biased region" description="Low complexity" evidence="8">
    <location>
        <begin position="1"/>
        <end position="16"/>
    </location>
</feature>
<reference evidence="10 11" key="1">
    <citation type="submission" date="2017-02" db="EMBL/GenBank/DDBJ databases">
        <authorList>
            <person name="Peterson S.W."/>
        </authorList>
    </citation>
    <scope>NUCLEOTIDE SEQUENCE [LARGE SCALE GENOMIC DNA]</scope>
    <source>
        <strain evidence="10 11">B Mb 05.01</strain>
    </source>
</reference>
<dbReference type="RefSeq" id="WP_087132225.1">
    <property type="nucleotide sequence ID" value="NZ_FUKO01000023.1"/>
</dbReference>
<dbReference type="OrthoDB" id="9794684at2"/>
<keyword evidence="5 7" id="KW-1133">Transmembrane helix</keyword>
<evidence type="ECO:0000313" key="11">
    <source>
        <dbReference type="Proteomes" id="UP000196320"/>
    </source>
</evidence>
<proteinExistence type="inferred from homology"/>
<dbReference type="CDD" id="cd06261">
    <property type="entry name" value="TM_PBP2"/>
    <property type="match status" value="1"/>
</dbReference>